<evidence type="ECO:0000256" key="1">
    <source>
        <dbReference type="SAM" id="MobiDB-lite"/>
    </source>
</evidence>
<reference evidence="2 3" key="1">
    <citation type="submission" date="2019-04" db="EMBL/GenBank/DDBJ databases">
        <title>An improved genome assembly and genetic linkage map for asparagus bean, Vigna unguiculata ssp. sesquipedialis.</title>
        <authorList>
            <person name="Xia Q."/>
            <person name="Zhang R."/>
            <person name="Dong Y."/>
        </authorList>
    </citation>
    <scope>NUCLEOTIDE SEQUENCE [LARGE SCALE GENOMIC DNA]</scope>
    <source>
        <tissue evidence="2">Leaf</tissue>
    </source>
</reference>
<sequence length="142" mass="15205">MEDHGQNPRKRHNVFGVFVDKSLGLPSSVADDHDPKKLKHNSEAPLSSIDQQAPALALPNALVSAFEENTTDGIKFQLFVSKSYSASTSTSPPPVYTLKVTSASNTNTEIEPAGNIGDGGVAPVLTETRIVAEGQFMLRSRL</sequence>
<keyword evidence="3" id="KW-1185">Reference proteome</keyword>
<dbReference type="AlphaFoldDB" id="A0A4D6NIB8"/>
<accession>A0A4D6NIB8</accession>
<dbReference type="Proteomes" id="UP000501690">
    <property type="component" value="Linkage Group LG10"/>
</dbReference>
<dbReference type="EMBL" id="CP039354">
    <property type="protein sequence ID" value="QCE11677.1"/>
    <property type="molecule type" value="Genomic_DNA"/>
</dbReference>
<name>A0A4D6NIB8_VIGUN</name>
<protein>
    <submittedName>
        <fullName evidence="2">Uncharacterized protein</fullName>
    </submittedName>
</protein>
<dbReference type="Gramene" id="Vigun05g104000.1.v1.2">
    <property type="protein sequence ID" value="Vigun05g104000.1.v1.2"/>
    <property type="gene ID" value="Vigun05g104000.v1.2"/>
</dbReference>
<gene>
    <name evidence="2" type="ORF">DEO72_LG10g2913</name>
</gene>
<evidence type="ECO:0000313" key="2">
    <source>
        <dbReference type="EMBL" id="QCE11677.1"/>
    </source>
</evidence>
<proteinExistence type="predicted"/>
<evidence type="ECO:0000313" key="3">
    <source>
        <dbReference type="Proteomes" id="UP000501690"/>
    </source>
</evidence>
<dbReference type="OrthoDB" id="1395160at2759"/>
<feature type="region of interest" description="Disordered" evidence="1">
    <location>
        <begin position="26"/>
        <end position="47"/>
    </location>
</feature>
<organism evidence="2 3">
    <name type="scientific">Vigna unguiculata</name>
    <name type="common">Cowpea</name>
    <dbReference type="NCBI Taxonomy" id="3917"/>
    <lineage>
        <taxon>Eukaryota</taxon>
        <taxon>Viridiplantae</taxon>
        <taxon>Streptophyta</taxon>
        <taxon>Embryophyta</taxon>
        <taxon>Tracheophyta</taxon>
        <taxon>Spermatophyta</taxon>
        <taxon>Magnoliopsida</taxon>
        <taxon>eudicotyledons</taxon>
        <taxon>Gunneridae</taxon>
        <taxon>Pentapetalae</taxon>
        <taxon>rosids</taxon>
        <taxon>fabids</taxon>
        <taxon>Fabales</taxon>
        <taxon>Fabaceae</taxon>
        <taxon>Papilionoideae</taxon>
        <taxon>50 kb inversion clade</taxon>
        <taxon>NPAAA clade</taxon>
        <taxon>indigoferoid/millettioid clade</taxon>
        <taxon>Phaseoleae</taxon>
        <taxon>Vigna</taxon>
    </lineage>
</organism>